<dbReference type="GO" id="GO:0006352">
    <property type="term" value="P:DNA-templated transcription initiation"/>
    <property type="evidence" value="ECO:0007669"/>
    <property type="project" value="InterPro"/>
</dbReference>
<evidence type="ECO:0000313" key="6">
    <source>
        <dbReference type="Proteomes" id="UP000199532"/>
    </source>
</evidence>
<dbReference type="PANTHER" id="PTHR43133:SF46">
    <property type="entry name" value="RNA POLYMERASE SIGMA-70 FACTOR ECF SUBFAMILY"/>
    <property type="match status" value="1"/>
</dbReference>
<proteinExistence type="predicted"/>
<accession>A0A1H6WJK5</accession>
<dbReference type="GO" id="GO:0016987">
    <property type="term" value="F:sigma factor activity"/>
    <property type="evidence" value="ECO:0007669"/>
    <property type="project" value="UniProtKB-KW"/>
</dbReference>
<dbReference type="Gene3D" id="1.10.1740.10">
    <property type="match status" value="1"/>
</dbReference>
<evidence type="ECO:0000313" key="5">
    <source>
        <dbReference type="EMBL" id="SEJ12652.1"/>
    </source>
</evidence>
<sequence>MNFPNEQILYRVSQGDEAAFSQLRTHFRSPALKFCRTLLKDEQEAENVIKDVFEKIWDCRVQIKPEVSFQSYLFINLRNHIFDQFKKFEKDQILRQQYLNKVI</sequence>
<dbReference type="InterPro" id="IPR007627">
    <property type="entry name" value="RNA_pol_sigma70_r2"/>
</dbReference>
<gene>
    <name evidence="5" type="ORF">SAMN04487995_3353</name>
</gene>
<dbReference type="InterPro" id="IPR013325">
    <property type="entry name" value="RNA_pol_sigma_r2"/>
</dbReference>
<evidence type="ECO:0000256" key="3">
    <source>
        <dbReference type="ARBA" id="ARBA00023163"/>
    </source>
</evidence>
<protein>
    <submittedName>
        <fullName evidence="5">Sigma-70 region 2</fullName>
    </submittedName>
</protein>
<dbReference type="RefSeq" id="WP_090337011.1">
    <property type="nucleotide sequence ID" value="NZ_FNXY01000005.1"/>
</dbReference>
<reference evidence="5 6" key="1">
    <citation type="submission" date="2016-10" db="EMBL/GenBank/DDBJ databases">
        <authorList>
            <person name="de Groot N.N."/>
        </authorList>
    </citation>
    <scope>NUCLEOTIDE SEQUENCE [LARGE SCALE GENOMIC DNA]</scope>
    <source>
        <strain evidence="5 6">DSM 19938</strain>
    </source>
</reference>
<evidence type="ECO:0000259" key="4">
    <source>
        <dbReference type="Pfam" id="PF04542"/>
    </source>
</evidence>
<feature type="domain" description="RNA polymerase sigma-70 region 2" evidence="4">
    <location>
        <begin position="26"/>
        <end position="87"/>
    </location>
</feature>
<dbReference type="SUPFAM" id="SSF88946">
    <property type="entry name" value="Sigma2 domain of RNA polymerase sigma factors"/>
    <property type="match status" value="1"/>
</dbReference>
<keyword evidence="3" id="KW-0804">Transcription</keyword>
<dbReference type="Proteomes" id="UP000199532">
    <property type="component" value="Unassembled WGS sequence"/>
</dbReference>
<dbReference type="STRING" id="408657.SAMN04487995_3353"/>
<dbReference type="EMBL" id="FNXY01000005">
    <property type="protein sequence ID" value="SEJ12652.1"/>
    <property type="molecule type" value="Genomic_DNA"/>
</dbReference>
<evidence type="ECO:0000256" key="2">
    <source>
        <dbReference type="ARBA" id="ARBA00023082"/>
    </source>
</evidence>
<organism evidence="5 6">
    <name type="scientific">Dyadobacter koreensis</name>
    <dbReference type="NCBI Taxonomy" id="408657"/>
    <lineage>
        <taxon>Bacteria</taxon>
        <taxon>Pseudomonadati</taxon>
        <taxon>Bacteroidota</taxon>
        <taxon>Cytophagia</taxon>
        <taxon>Cytophagales</taxon>
        <taxon>Spirosomataceae</taxon>
        <taxon>Dyadobacter</taxon>
    </lineage>
</organism>
<keyword evidence="1" id="KW-0805">Transcription regulation</keyword>
<keyword evidence="6" id="KW-1185">Reference proteome</keyword>
<dbReference type="InterPro" id="IPR039425">
    <property type="entry name" value="RNA_pol_sigma-70-like"/>
</dbReference>
<name>A0A1H6WJK5_9BACT</name>
<keyword evidence="2" id="KW-0731">Sigma factor</keyword>
<dbReference type="PANTHER" id="PTHR43133">
    <property type="entry name" value="RNA POLYMERASE ECF-TYPE SIGMA FACTO"/>
    <property type="match status" value="1"/>
</dbReference>
<dbReference type="Pfam" id="PF04542">
    <property type="entry name" value="Sigma70_r2"/>
    <property type="match status" value="1"/>
</dbReference>
<dbReference type="OrthoDB" id="655312at2"/>
<evidence type="ECO:0000256" key="1">
    <source>
        <dbReference type="ARBA" id="ARBA00023015"/>
    </source>
</evidence>
<dbReference type="AlphaFoldDB" id="A0A1H6WJK5"/>